<evidence type="ECO:0000256" key="3">
    <source>
        <dbReference type="ARBA" id="ARBA00022763"/>
    </source>
</evidence>
<dbReference type="PANTHER" id="PTHR13604">
    <property type="entry name" value="DC12-RELATED"/>
    <property type="match status" value="1"/>
</dbReference>
<dbReference type="SUPFAM" id="SSF143081">
    <property type="entry name" value="BB1717-like"/>
    <property type="match status" value="1"/>
</dbReference>
<dbReference type="InterPro" id="IPR036590">
    <property type="entry name" value="SRAP-like"/>
</dbReference>
<organism evidence="9">
    <name type="scientific">uncultured Frankineae bacterium</name>
    <dbReference type="NCBI Taxonomy" id="437475"/>
    <lineage>
        <taxon>Bacteria</taxon>
        <taxon>Bacillati</taxon>
        <taxon>Actinomycetota</taxon>
        <taxon>Actinomycetes</taxon>
        <taxon>Frankiales</taxon>
        <taxon>environmental samples</taxon>
    </lineage>
</organism>
<keyword evidence="7" id="KW-0456">Lyase</keyword>
<name>A0A6J4L508_9ACTN</name>
<keyword evidence="5" id="KW-0190">Covalent protein-DNA linkage</keyword>
<dbReference type="InterPro" id="IPR003738">
    <property type="entry name" value="SRAP"/>
</dbReference>
<dbReference type="GO" id="GO:0003697">
    <property type="term" value="F:single-stranded DNA binding"/>
    <property type="evidence" value="ECO:0007669"/>
    <property type="project" value="InterPro"/>
</dbReference>
<keyword evidence="4 8" id="KW-0378">Hydrolase</keyword>
<dbReference type="Gene3D" id="3.90.1680.10">
    <property type="entry name" value="SOS response associated peptidase-like"/>
    <property type="match status" value="1"/>
</dbReference>
<reference evidence="9" key="1">
    <citation type="submission" date="2020-02" db="EMBL/GenBank/DDBJ databases">
        <authorList>
            <person name="Meier V. D."/>
        </authorList>
    </citation>
    <scope>NUCLEOTIDE SEQUENCE</scope>
    <source>
        <strain evidence="9">AVDCRST_MAG07</strain>
    </source>
</reference>
<evidence type="ECO:0000256" key="5">
    <source>
        <dbReference type="ARBA" id="ARBA00023124"/>
    </source>
</evidence>
<dbReference type="EC" id="3.4.-.-" evidence="8"/>
<sequence length="236" mass="25892">MQTCGVCGRYASSRDARDLVDAFEVEEPPDEVLPPSWNVAPTDPVYAVLERSGRRALRVLRWGLVPSWSKDARGAARMINARSETLTSKPAFRAAYARRRCLVPADGYYEWQREGSAKQPWFLTSRDGGPLAMAGLYEVWSPSEGERLWTCTVVTTDAADELGHIHDRTPLLVPRASWGRWLDPAVEDPGSDLLVPATPGVLDAWPVSPAVGNVRSNGPELVAPLRSAPDEGPTLF</sequence>
<evidence type="ECO:0000256" key="8">
    <source>
        <dbReference type="RuleBase" id="RU364100"/>
    </source>
</evidence>
<dbReference type="AlphaFoldDB" id="A0A6J4L508"/>
<dbReference type="EMBL" id="CADCUB010000054">
    <property type="protein sequence ID" value="CAA9319590.1"/>
    <property type="molecule type" value="Genomic_DNA"/>
</dbReference>
<evidence type="ECO:0000256" key="2">
    <source>
        <dbReference type="ARBA" id="ARBA00022670"/>
    </source>
</evidence>
<evidence type="ECO:0000256" key="6">
    <source>
        <dbReference type="ARBA" id="ARBA00023125"/>
    </source>
</evidence>
<dbReference type="PANTHER" id="PTHR13604:SF0">
    <property type="entry name" value="ABASIC SITE PROCESSING PROTEIN HMCES"/>
    <property type="match status" value="1"/>
</dbReference>
<accession>A0A6J4L508</accession>
<keyword evidence="6" id="KW-0238">DNA-binding</keyword>
<dbReference type="Pfam" id="PF02586">
    <property type="entry name" value="SRAP"/>
    <property type="match status" value="1"/>
</dbReference>
<dbReference type="GO" id="GO:0106300">
    <property type="term" value="P:protein-DNA covalent cross-linking repair"/>
    <property type="evidence" value="ECO:0007669"/>
    <property type="project" value="InterPro"/>
</dbReference>
<comment type="similarity">
    <text evidence="1 8">Belongs to the SOS response-associated peptidase family.</text>
</comment>
<gene>
    <name evidence="9" type="ORF">AVDCRST_MAG07-1089</name>
</gene>
<dbReference type="GO" id="GO:0006508">
    <property type="term" value="P:proteolysis"/>
    <property type="evidence" value="ECO:0007669"/>
    <property type="project" value="UniProtKB-KW"/>
</dbReference>
<evidence type="ECO:0000256" key="1">
    <source>
        <dbReference type="ARBA" id="ARBA00008136"/>
    </source>
</evidence>
<evidence type="ECO:0000256" key="4">
    <source>
        <dbReference type="ARBA" id="ARBA00022801"/>
    </source>
</evidence>
<dbReference type="GO" id="GO:0016829">
    <property type="term" value="F:lyase activity"/>
    <property type="evidence" value="ECO:0007669"/>
    <property type="project" value="UniProtKB-KW"/>
</dbReference>
<protein>
    <recommendedName>
        <fullName evidence="8">Abasic site processing protein</fullName>
        <ecNumber evidence="8">3.4.-.-</ecNumber>
    </recommendedName>
</protein>
<proteinExistence type="inferred from homology"/>
<keyword evidence="3" id="KW-0227">DNA damage</keyword>
<evidence type="ECO:0000313" key="9">
    <source>
        <dbReference type="EMBL" id="CAA9319590.1"/>
    </source>
</evidence>
<keyword evidence="2 8" id="KW-0645">Protease</keyword>
<evidence type="ECO:0000256" key="7">
    <source>
        <dbReference type="ARBA" id="ARBA00023239"/>
    </source>
</evidence>
<dbReference type="GO" id="GO:0008233">
    <property type="term" value="F:peptidase activity"/>
    <property type="evidence" value="ECO:0007669"/>
    <property type="project" value="UniProtKB-KW"/>
</dbReference>